<proteinExistence type="predicted"/>
<gene>
    <name evidence="1" type="ORF">DPMN_040028</name>
</gene>
<dbReference type="AlphaFoldDB" id="A0A9D4HUL4"/>
<comment type="caution">
    <text evidence="1">The sequence shown here is derived from an EMBL/GenBank/DDBJ whole genome shotgun (WGS) entry which is preliminary data.</text>
</comment>
<reference evidence="1" key="2">
    <citation type="submission" date="2020-11" db="EMBL/GenBank/DDBJ databases">
        <authorList>
            <person name="McCartney M.A."/>
            <person name="Auch B."/>
            <person name="Kono T."/>
            <person name="Mallez S."/>
            <person name="Becker A."/>
            <person name="Gohl D.M."/>
            <person name="Silverstein K.A.T."/>
            <person name="Koren S."/>
            <person name="Bechman K.B."/>
            <person name="Herman A."/>
            <person name="Abrahante J.E."/>
            <person name="Garbe J."/>
        </authorList>
    </citation>
    <scope>NUCLEOTIDE SEQUENCE</scope>
    <source>
        <strain evidence="1">Duluth1</strain>
        <tissue evidence="1">Whole animal</tissue>
    </source>
</reference>
<sequence>MTRLGYGKEIRRWRVEKYRESDKLLNATPSHVTRITTGSKGEGLNATPSNVTRITTGSKGEGLTYYFESDFDFLFSFNYVLCVEAGIDIHHIQGDIEEYRMDTRVHAGHCRLLQERE</sequence>
<dbReference type="EMBL" id="JAIWYP010000011">
    <property type="protein sequence ID" value="KAH3733597.1"/>
    <property type="molecule type" value="Genomic_DNA"/>
</dbReference>
<protein>
    <submittedName>
        <fullName evidence="1">Uncharacterized protein</fullName>
    </submittedName>
</protein>
<organism evidence="1 2">
    <name type="scientific">Dreissena polymorpha</name>
    <name type="common">Zebra mussel</name>
    <name type="synonym">Mytilus polymorpha</name>
    <dbReference type="NCBI Taxonomy" id="45954"/>
    <lineage>
        <taxon>Eukaryota</taxon>
        <taxon>Metazoa</taxon>
        <taxon>Spiralia</taxon>
        <taxon>Lophotrochozoa</taxon>
        <taxon>Mollusca</taxon>
        <taxon>Bivalvia</taxon>
        <taxon>Autobranchia</taxon>
        <taxon>Heteroconchia</taxon>
        <taxon>Euheterodonta</taxon>
        <taxon>Imparidentia</taxon>
        <taxon>Neoheterodontei</taxon>
        <taxon>Myida</taxon>
        <taxon>Dreissenoidea</taxon>
        <taxon>Dreissenidae</taxon>
        <taxon>Dreissena</taxon>
    </lineage>
</organism>
<name>A0A9D4HUL4_DREPO</name>
<dbReference type="Proteomes" id="UP000828390">
    <property type="component" value="Unassembled WGS sequence"/>
</dbReference>
<keyword evidence="2" id="KW-1185">Reference proteome</keyword>
<evidence type="ECO:0000313" key="2">
    <source>
        <dbReference type="Proteomes" id="UP000828390"/>
    </source>
</evidence>
<accession>A0A9D4HUL4</accession>
<evidence type="ECO:0000313" key="1">
    <source>
        <dbReference type="EMBL" id="KAH3733597.1"/>
    </source>
</evidence>
<reference evidence="1" key="1">
    <citation type="journal article" date="2019" name="bioRxiv">
        <title>The Genome of the Zebra Mussel, Dreissena polymorpha: A Resource for Invasive Species Research.</title>
        <authorList>
            <person name="McCartney M.A."/>
            <person name="Auch B."/>
            <person name="Kono T."/>
            <person name="Mallez S."/>
            <person name="Zhang Y."/>
            <person name="Obille A."/>
            <person name="Becker A."/>
            <person name="Abrahante J.E."/>
            <person name="Garbe J."/>
            <person name="Badalamenti J.P."/>
            <person name="Herman A."/>
            <person name="Mangelson H."/>
            <person name="Liachko I."/>
            <person name="Sullivan S."/>
            <person name="Sone E.D."/>
            <person name="Koren S."/>
            <person name="Silverstein K.A.T."/>
            <person name="Beckman K.B."/>
            <person name="Gohl D.M."/>
        </authorList>
    </citation>
    <scope>NUCLEOTIDE SEQUENCE</scope>
    <source>
        <strain evidence="1">Duluth1</strain>
        <tissue evidence="1">Whole animal</tissue>
    </source>
</reference>